<reference evidence="3" key="2">
    <citation type="submission" date="2020-09" db="EMBL/GenBank/DDBJ databases">
        <authorList>
            <person name="Sun Q."/>
            <person name="Zhou Y."/>
        </authorList>
    </citation>
    <scope>NUCLEOTIDE SEQUENCE</scope>
    <source>
        <strain evidence="3">CGMCC 1.15360</strain>
    </source>
</reference>
<evidence type="ECO:0000313" key="4">
    <source>
        <dbReference type="Proteomes" id="UP000612349"/>
    </source>
</evidence>
<accession>A0A916Z782</accession>
<feature type="chain" id="PRO_5037792725" evidence="2">
    <location>
        <begin position="25"/>
        <end position="139"/>
    </location>
</feature>
<name>A0A916Z782_9SPHN</name>
<comment type="caution">
    <text evidence="3">The sequence shown here is derived from an EMBL/GenBank/DDBJ whole genome shotgun (WGS) entry which is preliminary data.</text>
</comment>
<feature type="compositionally biased region" description="Gly residues" evidence="1">
    <location>
        <begin position="65"/>
        <end position="85"/>
    </location>
</feature>
<dbReference type="OrthoDB" id="7433160at2"/>
<protein>
    <submittedName>
        <fullName evidence="3">Uncharacterized protein</fullName>
    </submittedName>
</protein>
<sequence>MRQISILAAGAALAIAGGAGTAKAQDAAESAIILSGNAGTGGAQRSLGRSISGSIGNAANAVRVGNGGNGGGTYRAPRRGGGSASTGGRIPAGVDPLKGTDASSYRLSNGAGIKVSGHMTPNAGTRCVSHCPEPASGGE</sequence>
<reference evidence="3" key="1">
    <citation type="journal article" date="2014" name="Int. J. Syst. Evol. Microbiol.">
        <title>Complete genome sequence of Corynebacterium casei LMG S-19264T (=DSM 44701T), isolated from a smear-ripened cheese.</title>
        <authorList>
            <consortium name="US DOE Joint Genome Institute (JGI-PGF)"/>
            <person name="Walter F."/>
            <person name="Albersmeier A."/>
            <person name="Kalinowski J."/>
            <person name="Ruckert C."/>
        </authorList>
    </citation>
    <scope>NUCLEOTIDE SEQUENCE</scope>
    <source>
        <strain evidence="3">CGMCC 1.15360</strain>
    </source>
</reference>
<evidence type="ECO:0000313" key="3">
    <source>
        <dbReference type="EMBL" id="GGD79548.1"/>
    </source>
</evidence>
<dbReference type="EMBL" id="BMIP01000008">
    <property type="protein sequence ID" value="GGD79548.1"/>
    <property type="molecule type" value="Genomic_DNA"/>
</dbReference>
<organism evidence="3 4">
    <name type="scientific">Croceicoccus mobilis</name>
    <dbReference type="NCBI Taxonomy" id="1703339"/>
    <lineage>
        <taxon>Bacteria</taxon>
        <taxon>Pseudomonadati</taxon>
        <taxon>Pseudomonadota</taxon>
        <taxon>Alphaproteobacteria</taxon>
        <taxon>Sphingomonadales</taxon>
        <taxon>Erythrobacteraceae</taxon>
        <taxon>Croceicoccus</taxon>
    </lineage>
</organism>
<evidence type="ECO:0000256" key="2">
    <source>
        <dbReference type="SAM" id="SignalP"/>
    </source>
</evidence>
<feature type="region of interest" description="Disordered" evidence="1">
    <location>
        <begin position="62"/>
        <end position="103"/>
    </location>
</feature>
<gene>
    <name evidence="3" type="ORF">GCM10010990_31810</name>
</gene>
<keyword evidence="2" id="KW-0732">Signal</keyword>
<keyword evidence="4" id="KW-1185">Reference proteome</keyword>
<feature type="signal peptide" evidence="2">
    <location>
        <begin position="1"/>
        <end position="24"/>
    </location>
</feature>
<proteinExistence type="predicted"/>
<dbReference type="AlphaFoldDB" id="A0A916Z782"/>
<evidence type="ECO:0000256" key="1">
    <source>
        <dbReference type="SAM" id="MobiDB-lite"/>
    </source>
</evidence>
<dbReference type="RefSeq" id="WP_066772064.1">
    <property type="nucleotide sequence ID" value="NZ_BMIP01000008.1"/>
</dbReference>
<dbReference type="Proteomes" id="UP000612349">
    <property type="component" value="Unassembled WGS sequence"/>
</dbReference>